<keyword evidence="1" id="KW-0472">Membrane</keyword>
<dbReference type="AlphaFoldDB" id="A0A368Z289"/>
<gene>
    <name evidence="2" type="ORF">C7476_10246</name>
</gene>
<feature type="transmembrane region" description="Helical" evidence="1">
    <location>
        <begin position="108"/>
        <end position="128"/>
    </location>
</feature>
<comment type="caution">
    <text evidence="2">The sequence shown here is derived from an EMBL/GenBank/DDBJ whole genome shotgun (WGS) entry which is preliminary data.</text>
</comment>
<keyword evidence="3" id="KW-1185">Reference proteome</keyword>
<feature type="transmembrane region" description="Helical" evidence="1">
    <location>
        <begin position="20"/>
        <end position="36"/>
    </location>
</feature>
<reference evidence="2 3" key="1">
    <citation type="submission" date="2018-07" db="EMBL/GenBank/DDBJ databases">
        <title>Genomic Encyclopedia of Type Strains, Phase III (KMG-III): the genomes of soil and plant-associated and newly described type strains.</title>
        <authorList>
            <person name="Whitman W."/>
        </authorList>
    </citation>
    <scope>NUCLEOTIDE SEQUENCE [LARGE SCALE GENOMIC DNA]</scope>
    <source>
        <strain evidence="2 3">31-25a</strain>
    </source>
</reference>
<keyword evidence="1" id="KW-0812">Transmembrane</keyword>
<dbReference type="RefSeq" id="WP_147274608.1">
    <property type="nucleotide sequence ID" value="NZ_QPJM01000002.1"/>
</dbReference>
<evidence type="ECO:0000313" key="3">
    <source>
        <dbReference type="Proteomes" id="UP000253324"/>
    </source>
</evidence>
<feature type="transmembrane region" description="Helical" evidence="1">
    <location>
        <begin position="149"/>
        <end position="173"/>
    </location>
</feature>
<evidence type="ECO:0000313" key="2">
    <source>
        <dbReference type="EMBL" id="RCW86069.1"/>
    </source>
</evidence>
<proteinExistence type="predicted"/>
<organism evidence="2 3">
    <name type="scientific">Phyllobacterium bourgognense</name>
    <dbReference type="NCBI Taxonomy" id="314236"/>
    <lineage>
        <taxon>Bacteria</taxon>
        <taxon>Pseudomonadati</taxon>
        <taxon>Pseudomonadota</taxon>
        <taxon>Alphaproteobacteria</taxon>
        <taxon>Hyphomicrobiales</taxon>
        <taxon>Phyllobacteriaceae</taxon>
        <taxon>Phyllobacterium</taxon>
    </lineage>
</organism>
<dbReference type="OrthoDB" id="8116607at2"/>
<accession>A0A368Z289</accession>
<keyword evidence="1" id="KW-1133">Transmembrane helix</keyword>
<sequence length="187" mass="21549">MQRYPSFGGRESDSSILVNYWFWLFVVVPPALVFTARPEENDWLKTGRLVGAVALAALFSKLVVDFDERIAAEFYAECLARIPSSEEVKRMRFNCLSLKYDFLGVRDIFLGNFAWISNVGYVTSLEIIRRIQLLDTTSIFCRKHLISNIFIFLCFPLVAALLFLSLVFFFYAFGDYILLTRSVVYGK</sequence>
<evidence type="ECO:0000256" key="1">
    <source>
        <dbReference type="SAM" id="Phobius"/>
    </source>
</evidence>
<dbReference type="Proteomes" id="UP000253324">
    <property type="component" value="Unassembled WGS sequence"/>
</dbReference>
<name>A0A368Z289_9HYPH</name>
<dbReference type="EMBL" id="QPJM01000002">
    <property type="protein sequence ID" value="RCW86069.1"/>
    <property type="molecule type" value="Genomic_DNA"/>
</dbReference>
<protein>
    <submittedName>
        <fullName evidence="2">Uncharacterized protein</fullName>
    </submittedName>
</protein>